<evidence type="ECO:0000256" key="1">
    <source>
        <dbReference type="ARBA" id="ARBA00022737"/>
    </source>
</evidence>
<feature type="repeat" description="PPR" evidence="2">
    <location>
        <begin position="419"/>
        <end position="453"/>
    </location>
</feature>
<dbReference type="NCBIfam" id="TIGR00756">
    <property type="entry name" value="PPR"/>
    <property type="match status" value="7"/>
</dbReference>
<reference evidence="3" key="1">
    <citation type="submission" date="2021-01" db="EMBL/GenBank/DDBJ databases">
        <title>Adiantum capillus-veneris genome.</title>
        <authorList>
            <person name="Fang Y."/>
            <person name="Liao Q."/>
        </authorList>
    </citation>
    <scope>NUCLEOTIDE SEQUENCE</scope>
    <source>
        <strain evidence="3">H3</strain>
        <tissue evidence="3">Leaf</tissue>
    </source>
</reference>
<dbReference type="FunFam" id="1.25.40.10:FF:000158">
    <property type="entry name" value="pentatricopeptide repeat-containing protein At2g33680"/>
    <property type="match status" value="1"/>
</dbReference>
<sequence length="632" mass="69801">MPRRSSVWSHYQPLKCRGTLLSSTDAQSRKFCAGTDWTGNDLKEIALSLVASLKACAKTKDLCHGIRLHTHIRTTGLLEKSIHLGNSLISMYAKCGALTKAQQVLEELPIRDVVSWNALIAGYVQQGQAHESFTCYECMRRSDGLVPDAITYSCILKACGITKEVEKGIQIHDEILYRRLLGKNVVLGTALVDMYAKCGKLRKARHVLDDLPIRDAICWNALIAGHISQGQGAEALDCYDHMQRDGVFADAVTYACVLKACGITRVVHRGKQIHDEVVSQGLLSKSLVLGNALVDMYAKCGLLTEAREALIELPVRDVVSWSALIAGFTQQGQAKEALACFQQMRREGISPNAITYTCILKAYGITEEVEGGKRIHDEIVSKGLLQKHVELGSALIDMYSKCGILTIARQVLDKLPVRDLVSWSALIVGYAQRGQAEQALDCFQRMRREGFAPDLVSWNALIVGFAQQGKAENAFRCFQWMQGEGVSPNAVTFTCMLNACSHSGLVNEGQTYFEDMMKKYGIVPNIEHHTCMIDLFGRAGHFDKAMGIFKKLPSYDHPPIWSSLMDACRNWGNVKLGRLVFDKAVQLDQHDAAAYACMAEIYADAGMQEDAKKIEAMKLKMLLASSSEIHGG</sequence>
<dbReference type="OrthoDB" id="1871818at2759"/>
<keyword evidence="4" id="KW-1185">Reference proteome</keyword>
<name>A0A9D4V8A2_ADICA</name>
<dbReference type="FunFam" id="1.25.40.10:FF:000381">
    <property type="entry name" value="Pentatricopeptide repeat-containing protein"/>
    <property type="match status" value="1"/>
</dbReference>
<dbReference type="InterPro" id="IPR011990">
    <property type="entry name" value="TPR-like_helical_dom_sf"/>
</dbReference>
<dbReference type="Proteomes" id="UP000886520">
    <property type="component" value="Chromosome 4"/>
</dbReference>
<dbReference type="PROSITE" id="PS51375">
    <property type="entry name" value="PPR"/>
    <property type="match status" value="7"/>
</dbReference>
<dbReference type="EMBL" id="JABFUD020000004">
    <property type="protein sequence ID" value="KAI5081275.1"/>
    <property type="molecule type" value="Genomic_DNA"/>
</dbReference>
<dbReference type="AlphaFoldDB" id="A0A9D4V8A2"/>
<dbReference type="Pfam" id="PF01535">
    <property type="entry name" value="PPR"/>
    <property type="match status" value="5"/>
</dbReference>
<evidence type="ECO:0000313" key="3">
    <source>
        <dbReference type="EMBL" id="KAI5081275.1"/>
    </source>
</evidence>
<dbReference type="GO" id="GO:0048731">
    <property type="term" value="P:system development"/>
    <property type="evidence" value="ECO:0007669"/>
    <property type="project" value="UniProtKB-ARBA"/>
</dbReference>
<feature type="repeat" description="PPR" evidence="2">
    <location>
        <begin position="215"/>
        <end position="249"/>
    </location>
</feature>
<evidence type="ECO:0000313" key="4">
    <source>
        <dbReference type="Proteomes" id="UP000886520"/>
    </source>
</evidence>
<feature type="repeat" description="PPR" evidence="2">
    <location>
        <begin position="112"/>
        <end position="142"/>
    </location>
</feature>
<dbReference type="InterPro" id="IPR046960">
    <property type="entry name" value="PPR_At4g14850-like_plant"/>
</dbReference>
<dbReference type="GO" id="GO:0009451">
    <property type="term" value="P:RNA modification"/>
    <property type="evidence" value="ECO:0007669"/>
    <property type="project" value="InterPro"/>
</dbReference>
<organism evidence="3 4">
    <name type="scientific">Adiantum capillus-veneris</name>
    <name type="common">Maidenhair fern</name>
    <dbReference type="NCBI Taxonomy" id="13818"/>
    <lineage>
        <taxon>Eukaryota</taxon>
        <taxon>Viridiplantae</taxon>
        <taxon>Streptophyta</taxon>
        <taxon>Embryophyta</taxon>
        <taxon>Tracheophyta</taxon>
        <taxon>Polypodiopsida</taxon>
        <taxon>Polypodiidae</taxon>
        <taxon>Polypodiales</taxon>
        <taxon>Pteridineae</taxon>
        <taxon>Pteridaceae</taxon>
        <taxon>Vittarioideae</taxon>
        <taxon>Adiantum</taxon>
    </lineage>
</organism>
<dbReference type="SUPFAM" id="SSF48452">
    <property type="entry name" value="TPR-like"/>
    <property type="match status" value="1"/>
</dbReference>
<dbReference type="InterPro" id="IPR002885">
    <property type="entry name" value="PPR_rpt"/>
</dbReference>
<feature type="repeat" description="PPR" evidence="2">
    <location>
        <begin position="525"/>
        <end position="559"/>
    </location>
</feature>
<feature type="repeat" description="PPR" evidence="2">
    <location>
        <begin position="454"/>
        <end position="488"/>
    </location>
</feature>
<evidence type="ECO:0008006" key="5">
    <source>
        <dbReference type="Google" id="ProtNLM"/>
    </source>
</evidence>
<gene>
    <name evidence="3" type="ORF">GOP47_0004458</name>
</gene>
<proteinExistence type="predicted"/>
<feature type="repeat" description="PPR" evidence="2">
    <location>
        <begin position="317"/>
        <end position="351"/>
    </location>
</feature>
<dbReference type="GO" id="GO:0003723">
    <property type="term" value="F:RNA binding"/>
    <property type="evidence" value="ECO:0007669"/>
    <property type="project" value="InterPro"/>
</dbReference>
<protein>
    <recommendedName>
        <fullName evidence="5">Pentatricopeptide repeat-containing protein</fullName>
    </recommendedName>
</protein>
<feature type="repeat" description="PPR" evidence="2">
    <location>
        <begin position="489"/>
        <end position="524"/>
    </location>
</feature>
<dbReference type="PANTHER" id="PTHR47926">
    <property type="entry name" value="PENTATRICOPEPTIDE REPEAT-CONTAINING PROTEIN"/>
    <property type="match status" value="1"/>
</dbReference>
<dbReference type="FunFam" id="1.25.40.10:FF:000285">
    <property type="entry name" value="Pentatricopeptide repeat-containing protein, chloroplastic"/>
    <property type="match status" value="2"/>
</dbReference>
<comment type="caution">
    <text evidence="3">The sequence shown here is derived from an EMBL/GenBank/DDBJ whole genome shotgun (WGS) entry which is preliminary data.</text>
</comment>
<accession>A0A9D4V8A2</accession>
<evidence type="ECO:0000256" key="2">
    <source>
        <dbReference type="PROSITE-ProRule" id="PRU00708"/>
    </source>
</evidence>
<dbReference type="Pfam" id="PF13041">
    <property type="entry name" value="PPR_2"/>
    <property type="match status" value="4"/>
</dbReference>
<dbReference type="Gene3D" id="1.25.40.10">
    <property type="entry name" value="Tetratricopeptide repeat domain"/>
    <property type="match status" value="5"/>
</dbReference>
<keyword evidence="1" id="KW-0677">Repeat</keyword>
<dbReference type="FunFam" id="1.25.40.10:FF:000073">
    <property type="entry name" value="Pentatricopeptide repeat-containing protein chloroplastic"/>
    <property type="match status" value="1"/>
</dbReference>
<dbReference type="PANTHER" id="PTHR47926:SF382">
    <property type="entry name" value="PENTACOTRIPEPTIDE-REPEAT REGION OF PRORP DOMAIN-CONTAINING PROTEIN"/>
    <property type="match status" value="1"/>
</dbReference>